<dbReference type="InterPro" id="IPR006793">
    <property type="entry name" value="FaeA"/>
</dbReference>
<dbReference type="Gene3D" id="3.40.50.510">
    <property type="entry name" value="Phosphotransferase system, mannose-type IIA component"/>
    <property type="match status" value="1"/>
</dbReference>
<dbReference type="EMBL" id="CP032680">
    <property type="protein sequence ID" value="AZZ67038.1"/>
    <property type="molecule type" value="Genomic_DNA"/>
</dbReference>
<name>A0A9W3Z051_LACJH</name>
<protein>
    <recommendedName>
        <fullName evidence="1">DNA translocase FtsK</fullName>
    </recommendedName>
</protein>
<dbReference type="GO" id="GO:0003677">
    <property type="term" value="F:DNA binding"/>
    <property type="evidence" value="ECO:0007669"/>
    <property type="project" value="UniProtKB-KW"/>
</dbReference>
<dbReference type="InterPro" id="IPR027417">
    <property type="entry name" value="P-loop_NTPase"/>
</dbReference>
<evidence type="ECO:0000259" key="10">
    <source>
        <dbReference type="PROSITE" id="PS51372"/>
    </source>
</evidence>
<evidence type="ECO:0000256" key="3">
    <source>
        <dbReference type="ARBA" id="ARBA00022741"/>
    </source>
</evidence>
<feature type="domain" description="PRD" evidence="10">
    <location>
        <begin position="755"/>
        <end position="855"/>
    </location>
</feature>
<evidence type="ECO:0000313" key="12">
    <source>
        <dbReference type="Proteomes" id="UP000283758"/>
    </source>
</evidence>
<dbReference type="AlphaFoldDB" id="A0A9W3Z051"/>
<dbReference type="SUPFAM" id="SSF52540">
    <property type="entry name" value="P-loop containing nucleoside triphosphate hydrolases"/>
    <property type="match status" value="1"/>
</dbReference>
<sequence>MDKGKNNVLTYLNMLSHDHALTTAQLADSLNLSRSVVSHYLNELFREEKIQKIAGRPVRWTKKGSMPNLNHNFDDFIGYRGSMRYAIDQISAAIMYPPDGLNILITGHSGVGKSYLASKIAQLAKSKGIISNGAPYIVLNCADYANNPELVSSMLFGYVKGAYTGADEAKDGLLKQANGGYLFLDEVHRLSSENQEKLFSFMDSGQFYPMGDNSHPIKSKVRLVMATTENPEKVLLTTFLRRVPVHVKLPDFASRPIDERLELLRYIFYQEARRINRKIEVDKYVVSTLLKIKHPGNIGYLKNIIKVSCAAAYRDQENSDVIELHLNNIMVEELPTFAEYGNLLIDPNIPLERSGNSLIKKSFLKLEVLLEQLETNYSHEEISKCKLAIQNLKCFVDPSSIKSGLYLQHNNLFQKIIENQFGLSNTTYLEPVLYLLYSYHFEVDEKIIDSLNEKLSNVISRSLHVARSFYSKLPILVLQSQKTLELILALLLSDHVDENIKLRGLMVAHGENTATSIQTVVNSLCGTYIFDALDMPIDTGVEPIIDEAKKLIASFNTTEGFILMVDMGSLGQLYSEIKSHLDGDLLVVNNLTTLTSLDLALKMQQNISFKQIAEAADRDYEIGVQYYEGFSQSPNILVSCISGLGIAQKVSEIIQPFLPSDIKVIPVDYNSLKEKIKSKEWAYFDRTLFVLTTLDILEPVEFRHMNLYDLLDASGENNLKRWLAPYMTSEEIDGFIQQLLRFFSKEGISERLSFLNPDVVIRQVEEINAKYESYYGLNLDGKVKLNLYMHIALMIERLMVQKTAEVKVEPQTEAEKDFLKISHSIFQPIELKYNIHISNYEISLLYELFKQFINK</sequence>
<dbReference type="SUPFAM" id="SSF53062">
    <property type="entry name" value="PTS system fructose IIA component-like"/>
    <property type="match status" value="1"/>
</dbReference>
<dbReference type="SMART" id="SM00382">
    <property type="entry name" value="AAA"/>
    <property type="match status" value="1"/>
</dbReference>
<dbReference type="RefSeq" id="WP_127835523.1">
    <property type="nucleotide sequence ID" value="NZ_CP032680.1"/>
</dbReference>
<dbReference type="InterPro" id="IPR002078">
    <property type="entry name" value="Sigma_54_int"/>
</dbReference>
<dbReference type="InterPro" id="IPR036634">
    <property type="entry name" value="PRD_sf"/>
</dbReference>
<evidence type="ECO:0000259" key="9">
    <source>
        <dbReference type="PROSITE" id="PS51096"/>
    </source>
</evidence>
<gene>
    <name evidence="11" type="ORF">D7321_02505</name>
</gene>
<evidence type="ECO:0000256" key="1">
    <source>
        <dbReference type="ARBA" id="ARBA00020887"/>
    </source>
</evidence>
<dbReference type="Pfam" id="PF00874">
    <property type="entry name" value="PRD"/>
    <property type="match status" value="1"/>
</dbReference>
<dbReference type="SUPFAM" id="SSF63520">
    <property type="entry name" value="PTS-regulatory domain, PRD"/>
    <property type="match status" value="1"/>
</dbReference>
<evidence type="ECO:0000256" key="7">
    <source>
        <dbReference type="ARBA" id="ARBA00023163"/>
    </source>
</evidence>
<evidence type="ECO:0000256" key="5">
    <source>
        <dbReference type="ARBA" id="ARBA00023015"/>
    </source>
</evidence>
<keyword evidence="4" id="KW-0067">ATP-binding</keyword>
<dbReference type="InterPro" id="IPR036662">
    <property type="entry name" value="PTS_EIIA_man-typ_sf"/>
</dbReference>
<feature type="domain" description="PTS EIIA type-4" evidence="9">
    <location>
        <begin position="501"/>
        <end position="624"/>
    </location>
</feature>
<keyword evidence="2" id="KW-0808">Transferase</keyword>
<dbReference type="InterPro" id="IPR003593">
    <property type="entry name" value="AAA+_ATPase"/>
</dbReference>
<evidence type="ECO:0000256" key="2">
    <source>
        <dbReference type="ARBA" id="ARBA00022679"/>
    </source>
</evidence>
<evidence type="ECO:0000259" key="8">
    <source>
        <dbReference type="PROSITE" id="PS50045"/>
    </source>
</evidence>
<keyword evidence="5" id="KW-0805">Transcription regulation</keyword>
<dbReference type="GO" id="GO:0016740">
    <property type="term" value="F:transferase activity"/>
    <property type="evidence" value="ECO:0007669"/>
    <property type="project" value="UniProtKB-KW"/>
</dbReference>
<accession>A0A9W3Z051</accession>
<dbReference type="InterPro" id="IPR011608">
    <property type="entry name" value="PRD"/>
</dbReference>
<keyword evidence="6" id="KW-0238">DNA-binding</keyword>
<keyword evidence="3" id="KW-0547">Nucleotide-binding</keyword>
<dbReference type="SUPFAM" id="SSF46785">
    <property type="entry name" value="Winged helix' DNA-binding domain"/>
    <property type="match status" value="1"/>
</dbReference>
<dbReference type="GO" id="GO:0009401">
    <property type="term" value="P:phosphoenolpyruvate-dependent sugar phosphotransferase system"/>
    <property type="evidence" value="ECO:0007669"/>
    <property type="project" value="InterPro"/>
</dbReference>
<dbReference type="PANTHER" id="PTHR32071">
    <property type="entry name" value="TRANSCRIPTIONAL REGULATORY PROTEIN"/>
    <property type="match status" value="1"/>
</dbReference>
<feature type="domain" description="Sigma-54 factor interaction" evidence="8">
    <location>
        <begin position="76"/>
        <end position="310"/>
    </location>
</feature>
<dbReference type="Pfam" id="PF04703">
    <property type="entry name" value="FaeA"/>
    <property type="match status" value="1"/>
</dbReference>
<dbReference type="GO" id="GO:0016020">
    <property type="term" value="C:membrane"/>
    <property type="evidence" value="ECO:0007669"/>
    <property type="project" value="InterPro"/>
</dbReference>
<dbReference type="Gene3D" id="1.10.10.10">
    <property type="entry name" value="Winged helix-like DNA-binding domain superfamily/Winged helix DNA-binding domain"/>
    <property type="match status" value="1"/>
</dbReference>
<dbReference type="GO" id="GO:0005524">
    <property type="term" value="F:ATP binding"/>
    <property type="evidence" value="ECO:0007669"/>
    <property type="project" value="UniProtKB-KW"/>
</dbReference>
<organism evidence="11 12">
    <name type="scientific">Lactobacillus johnsonii</name>
    <dbReference type="NCBI Taxonomy" id="33959"/>
    <lineage>
        <taxon>Bacteria</taxon>
        <taxon>Bacillati</taxon>
        <taxon>Bacillota</taxon>
        <taxon>Bacilli</taxon>
        <taxon>Lactobacillales</taxon>
        <taxon>Lactobacillaceae</taxon>
        <taxon>Lactobacillus</taxon>
    </lineage>
</organism>
<dbReference type="Pfam" id="PF00158">
    <property type="entry name" value="Sigma54_activat"/>
    <property type="match status" value="1"/>
</dbReference>
<evidence type="ECO:0000256" key="4">
    <source>
        <dbReference type="ARBA" id="ARBA00022840"/>
    </source>
</evidence>
<dbReference type="PROSITE" id="PS51372">
    <property type="entry name" value="PRD_2"/>
    <property type="match status" value="1"/>
</dbReference>
<dbReference type="PROSITE" id="PS50045">
    <property type="entry name" value="SIGMA54_INTERACT_4"/>
    <property type="match status" value="1"/>
</dbReference>
<dbReference type="PANTHER" id="PTHR32071:SF38">
    <property type="entry name" value="PSP OPERON TRANSCRIPTIONAL ACTIVATOR"/>
    <property type="match status" value="1"/>
</dbReference>
<reference evidence="11 12" key="1">
    <citation type="submission" date="2018-10" db="EMBL/GenBank/DDBJ databases">
        <title>Complete genome sequencing of Lactobacillus johnsonii ZLJ010.</title>
        <authorList>
            <person name="Zhang W."/>
            <person name="Ji H."/>
            <person name="Wang J."/>
            <person name="Zhang D."/>
            <person name="Liu H."/>
            <person name="Wang S."/>
            <person name="Wang Y."/>
        </authorList>
    </citation>
    <scope>NUCLEOTIDE SEQUENCE [LARGE SCALE GENOMIC DNA]</scope>
    <source>
        <strain evidence="11 12">ZLJ010</strain>
    </source>
</reference>
<dbReference type="InterPro" id="IPR036390">
    <property type="entry name" value="WH_DNA-bd_sf"/>
</dbReference>
<evidence type="ECO:0000256" key="6">
    <source>
        <dbReference type="ARBA" id="ARBA00023125"/>
    </source>
</evidence>
<dbReference type="Gene3D" id="3.40.50.300">
    <property type="entry name" value="P-loop containing nucleotide triphosphate hydrolases"/>
    <property type="match status" value="1"/>
</dbReference>
<dbReference type="PROSITE" id="PS51096">
    <property type="entry name" value="PTS_EIIA_TYPE_4"/>
    <property type="match status" value="1"/>
</dbReference>
<dbReference type="InterPro" id="IPR004701">
    <property type="entry name" value="PTS_EIIA_man-typ"/>
</dbReference>
<dbReference type="CDD" id="cd00009">
    <property type="entry name" value="AAA"/>
    <property type="match status" value="1"/>
</dbReference>
<dbReference type="InterPro" id="IPR036388">
    <property type="entry name" value="WH-like_DNA-bd_sf"/>
</dbReference>
<dbReference type="Proteomes" id="UP000283758">
    <property type="component" value="Chromosome"/>
</dbReference>
<dbReference type="GO" id="GO:0006355">
    <property type="term" value="P:regulation of DNA-templated transcription"/>
    <property type="evidence" value="ECO:0007669"/>
    <property type="project" value="InterPro"/>
</dbReference>
<dbReference type="Gene3D" id="1.10.1790.10">
    <property type="entry name" value="PRD domain"/>
    <property type="match status" value="1"/>
</dbReference>
<keyword evidence="7" id="KW-0804">Transcription</keyword>
<evidence type="ECO:0000313" key="11">
    <source>
        <dbReference type="EMBL" id="AZZ67038.1"/>
    </source>
</evidence>
<proteinExistence type="predicted"/>